<dbReference type="InterPro" id="IPR023214">
    <property type="entry name" value="HAD_sf"/>
</dbReference>
<dbReference type="NCBIfam" id="TIGR01509">
    <property type="entry name" value="HAD-SF-IA-v3"/>
    <property type="match status" value="1"/>
</dbReference>
<dbReference type="InterPro" id="IPR006439">
    <property type="entry name" value="HAD-SF_hydro_IA"/>
</dbReference>
<dbReference type="InterPro" id="IPR051600">
    <property type="entry name" value="Beta-PGM-like"/>
</dbReference>
<accession>A0ABW4K6J4</accession>
<keyword evidence="4" id="KW-0460">Magnesium</keyword>
<keyword evidence="6" id="KW-0378">Hydrolase</keyword>
<dbReference type="PRINTS" id="PR00413">
    <property type="entry name" value="HADHALOGNASE"/>
</dbReference>
<dbReference type="SFLD" id="SFLDS00003">
    <property type="entry name" value="Haloacid_Dehalogenase"/>
    <property type="match status" value="1"/>
</dbReference>
<comment type="cofactor">
    <cofactor evidence="1">
        <name>Mg(2+)</name>
        <dbReference type="ChEBI" id="CHEBI:18420"/>
    </cofactor>
</comment>
<comment type="caution">
    <text evidence="6">The sequence shown here is derived from an EMBL/GenBank/DDBJ whole genome shotgun (WGS) entry which is preliminary data.</text>
</comment>
<dbReference type="Gene3D" id="1.10.150.240">
    <property type="entry name" value="Putative phosphatase, domain 2"/>
    <property type="match status" value="1"/>
</dbReference>
<dbReference type="SFLD" id="SFLDG01129">
    <property type="entry name" value="C1.5:_HAD__Beta-PGM__Phosphata"/>
    <property type="match status" value="1"/>
</dbReference>
<dbReference type="InterPro" id="IPR023198">
    <property type="entry name" value="PGP-like_dom2"/>
</dbReference>
<evidence type="ECO:0000256" key="4">
    <source>
        <dbReference type="ARBA" id="ARBA00022842"/>
    </source>
</evidence>
<dbReference type="Gene3D" id="3.40.50.1000">
    <property type="entry name" value="HAD superfamily/HAD-like"/>
    <property type="match status" value="1"/>
</dbReference>
<keyword evidence="3" id="KW-0479">Metal-binding</keyword>
<dbReference type="Proteomes" id="UP001597308">
    <property type="component" value="Unassembled WGS sequence"/>
</dbReference>
<reference evidence="7" key="1">
    <citation type="journal article" date="2019" name="Int. J. Syst. Evol. Microbiol.">
        <title>The Global Catalogue of Microorganisms (GCM) 10K type strain sequencing project: providing services to taxonomists for standard genome sequencing and annotation.</title>
        <authorList>
            <consortium name="The Broad Institute Genomics Platform"/>
            <consortium name="The Broad Institute Genome Sequencing Center for Infectious Disease"/>
            <person name="Wu L."/>
            <person name="Ma J."/>
        </authorList>
    </citation>
    <scope>NUCLEOTIDE SEQUENCE [LARGE SCALE GENOMIC DNA]</scope>
    <source>
        <strain evidence="7">KCTC 23707</strain>
    </source>
</reference>
<dbReference type="InterPro" id="IPR036412">
    <property type="entry name" value="HAD-like_sf"/>
</dbReference>
<evidence type="ECO:0000313" key="7">
    <source>
        <dbReference type="Proteomes" id="UP001597308"/>
    </source>
</evidence>
<comment type="similarity">
    <text evidence="2">Belongs to the HAD-like hydrolase superfamily. CbbY/CbbZ/Gph/YieH family.</text>
</comment>
<name>A0ABW4K6J4_9HYPH</name>
<sequence>MTPVRGLIFDMDGTLVDNMAVHDDAWEAWHAEVGLAFDRASFFRRTAGRTNPEIISEFFPNRPAAEIAAMGAAKEAIYRRLYAPRLAAHAGFAALMAEADRRGVKAAVATAAPPENVDFTLDGLGLRSRFAAVVQPSMGYRGKPHPDMFLAAAEKLGARPEECLVFEDAPLGVEAARRAGMPAVAITTTLPAEAFAEFRNVRATAPDFARLDFDALFAGAA</sequence>
<dbReference type="GO" id="GO:0016787">
    <property type="term" value="F:hydrolase activity"/>
    <property type="evidence" value="ECO:0007669"/>
    <property type="project" value="UniProtKB-KW"/>
</dbReference>
<keyword evidence="7" id="KW-1185">Reference proteome</keyword>
<dbReference type="SFLD" id="SFLDG01135">
    <property type="entry name" value="C1.5.6:_HAD__Beta-PGM__Phospha"/>
    <property type="match status" value="1"/>
</dbReference>
<protein>
    <submittedName>
        <fullName evidence="6">HAD family hydrolase</fullName>
    </submittedName>
</protein>
<dbReference type="CDD" id="cd07505">
    <property type="entry name" value="HAD_BPGM-like"/>
    <property type="match status" value="1"/>
</dbReference>
<keyword evidence="5" id="KW-0119">Carbohydrate metabolism</keyword>
<dbReference type="SUPFAM" id="SSF56784">
    <property type="entry name" value="HAD-like"/>
    <property type="match status" value="1"/>
</dbReference>
<evidence type="ECO:0000313" key="6">
    <source>
        <dbReference type="EMBL" id="MFD1703038.1"/>
    </source>
</evidence>
<gene>
    <name evidence="6" type="ORF">ACFSCV_08475</name>
</gene>
<dbReference type="Pfam" id="PF00702">
    <property type="entry name" value="Hydrolase"/>
    <property type="match status" value="1"/>
</dbReference>
<evidence type="ECO:0000256" key="3">
    <source>
        <dbReference type="ARBA" id="ARBA00022723"/>
    </source>
</evidence>
<dbReference type="PANTHER" id="PTHR46193">
    <property type="entry name" value="6-PHOSPHOGLUCONATE PHOSPHATASE"/>
    <property type="match status" value="1"/>
</dbReference>
<dbReference type="PANTHER" id="PTHR46193:SF18">
    <property type="entry name" value="HEXITOL PHOSPHATASE B"/>
    <property type="match status" value="1"/>
</dbReference>
<evidence type="ECO:0000256" key="2">
    <source>
        <dbReference type="ARBA" id="ARBA00006171"/>
    </source>
</evidence>
<proteinExistence type="inferred from homology"/>
<evidence type="ECO:0000256" key="5">
    <source>
        <dbReference type="ARBA" id="ARBA00023277"/>
    </source>
</evidence>
<dbReference type="EMBL" id="JBHUER010000005">
    <property type="protein sequence ID" value="MFD1703038.1"/>
    <property type="molecule type" value="Genomic_DNA"/>
</dbReference>
<evidence type="ECO:0000256" key="1">
    <source>
        <dbReference type="ARBA" id="ARBA00001946"/>
    </source>
</evidence>
<organism evidence="6 7">
    <name type="scientific">Methylopila henanensis</name>
    <dbReference type="NCBI Taxonomy" id="873516"/>
    <lineage>
        <taxon>Bacteria</taxon>
        <taxon>Pseudomonadati</taxon>
        <taxon>Pseudomonadota</taxon>
        <taxon>Alphaproteobacteria</taxon>
        <taxon>Hyphomicrobiales</taxon>
        <taxon>Methylopilaceae</taxon>
        <taxon>Methylopila</taxon>
    </lineage>
</organism>
<dbReference type="RefSeq" id="WP_378798885.1">
    <property type="nucleotide sequence ID" value="NZ_JBHUER010000005.1"/>
</dbReference>